<dbReference type="OrthoDB" id="582170at2"/>
<proteinExistence type="predicted"/>
<evidence type="ECO:0000313" key="3">
    <source>
        <dbReference type="EMBL" id="TJZ91866.1"/>
    </source>
</evidence>
<dbReference type="SUPFAM" id="SSF52172">
    <property type="entry name" value="CheY-like"/>
    <property type="match status" value="1"/>
</dbReference>
<gene>
    <name evidence="3" type="ORF">FA743_10300</name>
</gene>
<name>A0A4U0RAH8_9RHOB</name>
<dbReference type="SMART" id="SM00448">
    <property type="entry name" value="REC"/>
    <property type="match status" value="1"/>
</dbReference>
<keyword evidence="1" id="KW-0597">Phosphoprotein</keyword>
<feature type="domain" description="Response regulatory" evidence="2">
    <location>
        <begin position="5"/>
        <end position="115"/>
    </location>
</feature>
<protein>
    <submittedName>
        <fullName evidence="3">Response regulator</fullName>
    </submittedName>
</protein>
<dbReference type="GO" id="GO:0000160">
    <property type="term" value="P:phosphorelay signal transduction system"/>
    <property type="evidence" value="ECO:0007669"/>
    <property type="project" value="InterPro"/>
</dbReference>
<dbReference type="EMBL" id="SUNI01000007">
    <property type="protein sequence ID" value="TJZ91866.1"/>
    <property type="molecule type" value="Genomic_DNA"/>
</dbReference>
<reference evidence="3 4" key="1">
    <citation type="submission" date="2019-04" db="EMBL/GenBank/DDBJ databases">
        <authorList>
            <person name="Li J."/>
        </authorList>
    </citation>
    <scope>NUCLEOTIDE SEQUENCE [LARGE SCALE GENOMIC DNA]</scope>
    <source>
        <strain evidence="3 4">KCTC 42687</strain>
    </source>
</reference>
<dbReference type="Pfam" id="PF00072">
    <property type="entry name" value="Response_reg"/>
    <property type="match status" value="1"/>
</dbReference>
<accession>A0A4U0RAH8</accession>
<dbReference type="AlphaFoldDB" id="A0A4U0RAH8"/>
<sequence>MKGRHVLVVEDELLILLEIEDTLSNLGAEVVGPASHVDAALHLATEASLDAAILDVNIKGGNTFAVADVLAERGIPFVFCTGYSAWVIEERHRDRPRLTKPYTAKELERQVLHLLPGLSR</sequence>
<evidence type="ECO:0000256" key="1">
    <source>
        <dbReference type="PROSITE-ProRule" id="PRU00169"/>
    </source>
</evidence>
<dbReference type="InterPro" id="IPR001789">
    <property type="entry name" value="Sig_transdc_resp-reg_receiver"/>
</dbReference>
<evidence type="ECO:0000259" key="2">
    <source>
        <dbReference type="PROSITE" id="PS50110"/>
    </source>
</evidence>
<evidence type="ECO:0000313" key="4">
    <source>
        <dbReference type="Proteomes" id="UP000309747"/>
    </source>
</evidence>
<organism evidence="3 4">
    <name type="scientific">Paracoccus gahaiensis</name>
    <dbReference type="NCBI Taxonomy" id="1706839"/>
    <lineage>
        <taxon>Bacteria</taxon>
        <taxon>Pseudomonadati</taxon>
        <taxon>Pseudomonadota</taxon>
        <taxon>Alphaproteobacteria</taxon>
        <taxon>Rhodobacterales</taxon>
        <taxon>Paracoccaceae</taxon>
        <taxon>Paracoccus</taxon>
    </lineage>
</organism>
<keyword evidence="4" id="KW-1185">Reference proteome</keyword>
<dbReference type="PROSITE" id="PS50110">
    <property type="entry name" value="RESPONSE_REGULATORY"/>
    <property type="match status" value="1"/>
</dbReference>
<feature type="modified residue" description="4-aspartylphosphate" evidence="1">
    <location>
        <position position="55"/>
    </location>
</feature>
<comment type="caution">
    <text evidence="3">The sequence shown here is derived from an EMBL/GenBank/DDBJ whole genome shotgun (WGS) entry which is preliminary data.</text>
</comment>
<dbReference type="Proteomes" id="UP000309747">
    <property type="component" value="Unassembled WGS sequence"/>
</dbReference>
<dbReference type="Gene3D" id="3.40.50.2300">
    <property type="match status" value="1"/>
</dbReference>
<dbReference type="InterPro" id="IPR011006">
    <property type="entry name" value="CheY-like_superfamily"/>
</dbReference>